<feature type="compositionally biased region" description="Polar residues" evidence="1">
    <location>
        <begin position="51"/>
        <end position="63"/>
    </location>
</feature>
<organism evidence="2 3">
    <name type="scientific">Anaeromyxobacter oryzae</name>
    <dbReference type="NCBI Taxonomy" id="2918170"/>
    <lineage>
        <taxon>Bacteria</taxon>
        <taxon>Pseudomonadati</taxon>
        <taxon>Myxococcota</taxon>
        <taxon>Myxococcia</taxon>
        <taxon>Myxococcales</taxon>
        <taxon>Cystobacterineae</taxon>
        <taxon>Anaeromyxobacteraceae</taxon>
        <taxon>Anaeromyxobacter</taxon>
    </lineage>
</organism>
<keyword evidence="3" id="KW-1185">Reference proteome</keyword>
<proteinExistence type="predicted"/>
<evidence type="ECO:0000256" key="1">
    <source>
        <dbReference type="SAM" id="MobiDB-lite"/>
    </source>
</evidence>
<gene>
    <name evidence="2" type="ORF">AMOR_25300</name>
</gene>
<name>A0ABM7WVQ0_9BACT</name>
<evidence type="ECO:0000313" key="3">
    <source>
        <dbReference type="Proteomes" id="UP001162891"/>
    </source>
</evidence>
<feature type="region of interest" description="Disordered" evidence="1">
    <location>
        <begin position="31"/>
        <end position="83"/>
    </location>
</feature>
<protein>
    <submittedName>
        <fullName evidence="2">Uncharacterized protein</fullName>
    </submittedName>
</protein>
<feature type="compositionally biased region" description="Acidic residues" evidence="1">
    <location>
        <begin position="35"/>
        <end position="44"/>
    </location>
</feature>
<dbReference type="Proteomes" id="UP001162891">
    <property type="component" value="Chromosome"/>
</dbReference>
<dbReference type="RefSeq" id="WP_248361623.1">
    <property type="nucleotide sequence ID" value="NZ_AP025591.1"/>
</dbReference>
<dbReference type="EMBL" id="AP025591">
    <property type="protein sequence ID" value="BDG03534.1"/>
    <property type="molecule type" value="Genomic_DNA"/>
</dbReference>
<sequence>MVGRGAPAREWSGDAFVPFAEARAYGAHTAYRGELDDDNDFGDEPAEHVHQSPSRPVQQQNGNRRVETSPIPRLPSTPRPRLTSKQLAALIAISRKLGMDLAQFRQEVRSRYGTQIEFITNRRRPGAS</sequence>
<evidence type="ECO:0000313" key="2">
    <source>
        <dbReference type="EMBL" id="BDG03534.1"/>
    </source>
</evidence>
<reference evidence="3" key="1">
    <citation type="journal article" date="2022" name="Int. J. Syst. Evol. Microbiol.">
        <title>Anaeromyxobacter oryzae sp. nov., Anaeromyxobacter diazotrophicus sp. nov. and Anaeromyxobacter paludicola sp. nov., isolated from paddy soils.</title>
        <authorList>
            <person name="Itoh H."/>
            <person name="Xu Z."/>
            <person name="Mise K."/>
            <person name="Masuda Y."/>
            <person name="Ushijima N."/>
            <person name="Hayakawa C."/>
            <person name="Shiratori Y."/>
            <person name="Senoo K."/>
        </authorList>
    </citation>
    <scope>NUCLEOTIDE SEQUENCE [LARGE SCALE GENOMIC DNA]</scope>
    <source>
        <strain evidence="3">Red232</strain>
    </source>
</reference>
<accession>A0ABM7WVQ0</accession>